<evidence type="ECO:0000259" key="6">
    <source>
        <dbReference type="Pfam" id="PF13579"/>
    </source>
</evidence>
<evidence type="ECO:0000256" key="1">
    <source>
        <dbReference type="ARBA" id="ARBA00021292"/>
    </source>
</evidence>
<dbReference type="PANTHER" id="PTHR45947:SF3">
    <property type="entry name" value="SULFOQUINOVOSYL TRANSFERASE SQD2"/>
    <property type="match status" value="1"/>
</dbReference>
<evidence type="ECO:0000313" key="8">
    <source>
        <dbReference type="Proteomes" id="UP000662111"/>
    </source>
</evidence>
<dbReference type="Gene3D" id="3.40.50.2000">
    <property type="entry name" value="Glycogen Phosphorylase B"/>
    <property type="match status" value="2"/>
</dbReference>
<dbReference type="EMBL" id="BMLB01000004">
    <property type="protein sequence ID" value="GGK73511.1"/>
    <property type="molecule type" value="Genomic_DNA"/>
</dbReference>
<dbReference type="SUPFAM" id="SSF53756">
    <property type="entry name" value="UDP-Glycosyltransferase/glycogen phosphorylase"/>
    <property type="match status" value="1"/>
</dbReference>
<protein>
    <recommendedName>
        <fullName evidence="1">D-inositol 3-phosphate glycosyltransferase</fullName>
    </recommendedName>
</protein>
<feature type="domain" description="Glycosyl transferase family 1" evidence="5">
    <location>
        <begin position="380"/>
        <end position="544"/>
    </location>
</feature>
<organism evidence="7 8">
    <name type="scientific">Ornithinimicrobium pekingense</name>
    <dbReference type="NCBI Taxonomy" id="384677"/>
    <lineage>
        <taxon>Bacteria</taxon>
        <taxon>Bacillati</taxon>
        <taxon>Actinomycetota</taxon>
        <taxon>Actinomycetes</taxon>
        <taxon>Micrococcales</taxon>
        <taxon>Ornithinimicrobiaceae</taxon>
        <taxon>Ornithinimicrobium</taxon>
    </lineage>
</organism>
<keyword evidence="8" id="KW-1185">Reference proteome</keyword>
<keyword evidence="3" id="KW-0808">Transferase</keyword>
<comment type="caution">
    <text evidence="7">The sequence shown here is derived from an EMBL/GenBank/DDBJ whole genome shotgun (WGS) entry which is preliminary data.</text>
</comment>
<dbReference type="Pfam" id="PF13579">
    <property type="entry name" value="Glyco_trans_4_4"/>
    <property type="match status" value="1"/>
</dbReference>
<dbReference type="RefSeq" id="WP_022920087.1">
    <property type="nucleotide sequence ID" value="NZ_BMLB01000004.1"/>
</dbReference>
<dbReference type="Proteomes" id="UP000662111">
    <property type="component" value="Unassembled WGS sequence"/>
</dbReference>
<name>A0ABQ2FCY1_9MICO</name>
<gene>
    <name evidence="7" type="ORF">GCM10011509_22630</name>
</gene>
<feature type="domain" description="Glycosyltransferase subfamily 4-like N-terminal" evidence="6">
    <location>
        <begin position="192"/>
        <end position="358"/>
    </location>
</feature>
<evidence type="ECO:0000256" key="3">
    <source>
        <dbReference type="ARBA" id="ARBA00022679"/>
    </source>
</evidence>
<proteinExistence type="predicted"/>
<sequence>MADLKRWADRLRRRLAAGRPSTSDTSSEPAPAPAVPDRPTSGPIDVDDHPVARHLATLTQEGRHAEARALAAAELDRLEREGGEDHTLLRQIQLSAVKAGEINLHLRVLRRRLELFPGDPGLTRQLRTQEGRWRETDTGWLPTVDPAVLAGLPARDARREPSGRVLHLLKIGMPQRQSGYSMRSMYTLTGEVRAGLQPVAVTALDFPRTVGVADAPPVDEVGGVRYVHLFRDQIPPHEPWDAYLDAYASALAPVVAAEDPDLIHVHSGNRGYEAALVALAVGRALGLPVVYEVRGFFESLWTSETAWAERSEVYERRHAQEARCMRDAAAVVTLSESMKDDIVARGIPAGHVRVVPNGVDPTVFVPRERDASLTARLGLHDRFVFGYVSNLDHYREGQELLIDAAVELRRRGVPATALVVGDGNRREQLEARAEQMGAGDAVLFTGKVPHDEVGDYYAQLDVFVIPRIDERAARLVTPLKPYEAMALSVPLVVSDLPALREITGDGDRGETFATGDAADLADVLQRLHDDPARRRSLAATAREWVVAERDWARNGERYRAIYDAVLLPSS</sequence>
<reference evidence="8" key="1">
    <citation type="journal article" date="2019" name="Int. J. Syst. Evol. Microbiol.">
        <title>The Global Catalogue of Microorganisms (GCM) 10K type strain sequencing project: providing services to taxonomists for standard genome sequencing and annotation.</title>
        <authorList>
            <consortium name="The Broad Institute Genomics Platform"/>
            <consortium name="The Broad Institute Genome Sequencing Center for Infectious Disease"/>
            <person name="Wu L."/>
            <person name="Ma J."/>
        </authorList>
    </citation>
    <scope>NUCLEOTIDE SEQUENCE [LARGE SCALE GENOMIC DNA]</scope>
    <source>
        <strain evidence="8">CGMCC 1.5362</strain>
    </source>
</reference>
<evidence type="ECO:0000259" key="5">
    <source>
        <dbReference type="Pfam" id="PF00534"/>
    </source>
</evidence>
<dbReference type="CDD" id="cd03794">
    <property type="entry name" value="GT4_WbuB-like"/>
    <property type="match status" value="1"/>
</dbReference>
<dbReference type="InterPro" id="IPR028098">
    <property type="entry name" value="Glyco_trans_4-like_N"/>
</dbReference>
<evidence type="ECO:0000256" key="2">
    <source>
        <dbReference type="ARBA" id="ARBA00022676"/>
    </source>
</evidence>
<dbReference type="Pfam" id="PF00534">
    <property type="entry name" value="Glycos_transf_1"/>
    <property type="match status" value="1"/>
</dbReference>
<evidence type="ECO:0000313" key="7">
    <source>
        <dbReference type="EMBL" id="GGK73511.1"/>
    </source>
</evidence>
<dbReference type="InterPro" id="IPR001296">
    <property type="entry name" value="Glyco_trans_1"/>
</dbReference>
<keyword evidence="2" id="KW-0328">Glycosyltransferase</keyword>
<evidence type="ECO:0000256" key="4">
    <source>
        <dbReference type="SAM" id="MobiDB-lite"/>
    </source>
</evidence>
<dbReference type="InterPro" id="IPR050194">
    <property type="entry name" value="Glycosyltransferase_grp1"/>
</dbReference>
<dbReference type="PANTHER" id="PTHR45947">
    <property type="entry name" value="SULFOQUINOVOSYL TRANSFERASE SQD2"/>
    <property type="match status" value="1"/>
</dbReference>
<feature type="region of interest" description="Disordered" evidence="4">
    <location>
        <begin position="13"/>
        <end position="47"/>
    </location>
</feature>
<accession>A0ABQ2FCY1</accession>